<accession>A0ABS8QLH5</accession>
<dbReference type="InterPro" id="IPR046221">
    <property type="entry name" value="DUF6254"/>
</dbReference>
<organism evidence="2 3">
    <name type="scientific">Neobacillus sedimentimangrovi</name>
    <dbReference type="NCBI Taxonomy" id="2699460"/>
    <lineage>
        <taxon>Bacteria</taxon>
        <taxon>Bacillati</taxon>
        <taxon>Bacillota</taxon>
        <taxon>Bacilli</taxon>
        <taxon>Bacillales</taxon>
        <taxon>Bacillaceae</taxon>
        <taxon>Neobacillus</taxon>
    </lineage>
</organism>
<name>A0ABS8QLH5_9BACI</name>
<dbReference type="EMBL" id="JAJODE010000056">
    <property type="protein sequence ID" value="MCD4840137.1"/>
    <property type="molecule type" value="Genomic_DNA"/>
</dbReference>
<dbReference type="RefSeq" id="WP_231315211.1">
    <property type="nucleotide sequence ID" value="NZ_JAAFZF010000069.1"/>
</dbReference>
<comment type="caution">
    <text evidence="2">The sequence shown here is derived from an EMBL/GenBank/DDBJ whole genome shotgun (WGS) entry which is preliminary data.</text>
</comment>
<protein>
    <submittedName>
        <fullName evidence="2">DUF6254 family protein</fullName>
    </submittedName>
</protein>
<proteinExistence type="predicted"/>
<evidence type="ECO:0000256" key="1">
    <source>
        <dbReference type="SAM" id="MobiDB-lite"/>
    </source>
</evidence>
<feature type="region of interest" description="Disordered" evidence="1">
    <location>
        <begin position="1"/>
        <end position="38"/>
    </location>
</feature>
<reference evidence="2 3" key="1">
    <citation type="journal article" date="2023" name="Antonie Van Leeuwenhoek">
        <title>Unveiling the genomic potential of a novel thermostable glycoside hydrolases producing Neobacillus sedimentimangrovi UE25.</title>
        <authorList>
            <person name="Ejaz U."/>
            <person name="Saleem F."/>
            <person name="Rashid R."/>
            <person name="Hasan K.A."/>
            <person name="Syed M.N."/>
            <person name="Sohail M."/>
        </authorList>
    </citation>
    <scope>NUCLEOTIDE SEQUENCE [LARGE SCALE GENOMIC DNA]</scope>
    <source>
        <strain evidence="2 3">UE25</strain>
    </source>
</reference>
<feature type="compositionally biased region" description="Basic and acidic residues" evidence="1">
    <location>
        <begin position="8"/>
        <end position="32"/>
    </location>
</feature>
<dbReference type="Pfam" id="PF19767">
    <property type="entry name" value="DUF6254"/>
    <property type="match status" value="1"/>
</dbReference>
<sequence length="38" mass="4585">MSKSKRQREREQTIRKQDQKPHGKVKSFKELAEDTQVE</sequence>
<dbReference type="Proteomes" id="UP001162836">
    <property type="component" value="Unassembled WGS sequence"/>
</dbReference>
<keyword evidence="3" id="KW-1185">Reference proteome</keyword>
<gene>
    <name evidence="2" type="ORF">LRS37_14980</name>
</gene>
<evidence type="ECO:0000313" key="2">
    <source>
        <dbReference type="EMBL" id="MCD4840137.1"/>
    </source>
</evidence>
<evidence type="ECO:0000313" key="3">
    <source>
        <dbReference type="Proteomes" id="UP001162836"/>
    </source>
</evidence>